<dbReference type="InterPro" id="IPR032675">
    <property type="entry name" value="LRR_dom_sf"/>
</dbReference>
<dbReference type="SMART" id="SM00368">
    <property type="entry name" value="LRR_RI"/>
    <property type="match status" value="10"/>
</dbReference>
<evidence type="ECO:0000313" key="7">
    <source>
        <dbReference type="EMBL" id="PIA30767.1"/>
    </source>
</evidence>
<evidence type="ECO:0000259" key="6">
    <source>
        <dbReference type="Pfam" id="PF13943"/>
    </source>
</evidence>
<dbReference type="Gene3D" id="1.10.246.200">
    <property type="entry name" value="WPP domain"/>
    <property type="match status" value="1"/>
</dbReference>
<dbReference type="STRING" id="218851.A0A2G5CIX1"/>
<dbReference type="InterPro" id="IPR038214">
    <property type="entry name" value="WPP_sf"/>
</dbReference>
<keyword evidence="3" id="KW-0963">Cytoplasm</keyword>
<dbReference type="FunCoup" id="A0A2G5CIX1">
    <property type="interactions" value="1361"/>
</dbReference>
<evidence type="ECO:0000313" key="8">
    <source>
        <dbReference type="Proteomes" id="UP000230069"/>
    </source>
</evidence>
<dbReference type="InterPro" id="IPR045203">
    <property type="entry name" value="RanGAP1/2"/>
</dbReference>
<reference evidence="7 8" key="1">
    <citation type="submission" date="2017-09" db="EMBL/GenBank/DDBJ databases">
        <title>WGS assembly of Aquilegia coerulea Goldsmith.</title>
        <authorList>
            <person name="Hodges S."/>
            <person name="Kramer E."/>
            <person name="Nordborg M."/>
            <person name="Tomkins J."/>
            <person name="Borevitz J."/>
            <person name="Derieg N."/>
            <person name="Yan J."/>
            <person name="Mihaltcheva S."/>
            <person name="Hayes R.D."/>
            <person name="Rokhsar D."/>
        </authorList>
    </citation>
    <scope>NUCLEOTIDE SEQUENCE [LARGE SCALE GENOMIC DNA]</scope>
    <source>
        <strain evidence="8">cv. Goldsmith</strain>
    </source>
</reference>
<dbReference type="GO" id="GO:0005634">
    <property type="term" value="C:nucleus"/>
    <property type="evidence" value="ECO:0007669"/>
    <property type="project" value="UniProtKB-SubCell"/>
</dbReference>
<feature type="region of interest" description="Disordered" evidence="5">
    <location>
        <begin position="493"/>
        <end position="539"/>
    </location>
</feature>
<dbReference type="GO" id="GO:0005737">
    <property type="term" value="C:cytoplasm"/>
    <property type="evidence" value="ECO:0007669"/>
    <property type="project" value="UniProtKB-SubCell"/>
</dbReference>
<keyword evidence="8" id="KW-1185">Reference proteome</keyword>
<dbReference type="PANTHER" id="PTHR46761">
    <property type="entry name" value="RAN GTPASE-ACTIVATING PROTEIN 1"/>
    <property type="match status" value="1"/>
</dbReference>
<keyword evidence="4" id="KW-0539">Nucleus</keyword>
<dbReference type="AlphaFoldDB" id="A0A2G5CIX1"/>
<name>A0A2G5CIX1_AQUCA</name>
<sequence>MELHMHFCRSMETTMNQRSFSIKLWPPSQSTRLMLVERMTKNLSTPSIFSKKYGVLSAEEAKENAKQIEDSAFAAANEHYEREPDGDGSSAVQLYAKESSKHMLEILKRGPQTMEKVDSPCVTVFDISGGKRAFIEAEEAEELLRPLADKGNSYSRICFSNRSFGRGAARVAEPILVSLKDQLTEVDLSDFIAGRPEEEAIEVMNIFSSALEGCVLKFLDLSNNALGEKGVRAFEALLKSQSSLEELYLMNDGISEEAAGAVRELIPSTEKLKVLHFHNNMTGDEGAIAISEVVKRSPALEDFRCSSTRVGSEGGIALTEALKTCTSLKKLDIRDNMFGVEAGVALSQALSSHVGLVEAYLSYLNLEDEGAIALANAFKECTPSLEVLEMAGNEITAEAAPALASCIASKHLLKKLNLSENELKDEGAIRIGKALGGLKQLKEVDMSTNSIRRAGARLLAQSVIEKPDFKLLNIDGNFISDEGIDEVTEMFKKSPDMLGPFDENDPEGEDGDDEESNEEADDEDELGSKLKNLEVNQED</sequence>
<dbReference type="InterPro" id="IPR025265">
    <property type="entry name" value="WPP_dom"/>
</dbReference>
<evidence type="ECO:0000256" key="1">
    <source>
        <dbReference type="ARBA" id="ARBA00004123"/>
    </source>
</evidence>
<dbReference type="PANTHER" id="PTHR46761:SF2">
    <property type="entry name" value="RAN GTPASE-ACTIVATING PROTEIN 1"/>
    <property type="match status" value="1"/>
</dbReference>
<evidence type="ECO:0000256" key="4">
    <source>
        <dbReference type="ARBA" id="ARBA00023242"/>
    </source>
</evidence>
<dbReference type="SUPFAM" id="SSF52047">
    <property type="entry name" value="RNI-like"/>
    <property type="match status" value="1"/>
</dbReference>
<evidence type="ECO:0000256" key="3">
    <source>
        <dbReference type="ARBA" id="ARBA00022490"/>
    </source>
</evidence>
<evidence type="ECO:0000256" key="2">
    <source>
        <dbReference type="ARBA" id="ARBA00004496"/>
    </source>
</evidence>
<dbReference type="Gene3D" id="3.80.10.10">
    <property type="entry name" value="Ribonuclease Inhibitor"/>
    <property type="match status" value="2"/>
</dbReference>
<feature type="compositionally biased region" description="Acidic residues" evidence="5">
    <location>
        <begin position="502"/>
        <end position="525"/>
    </location>
</feature>
<protein>
    <recommendedName>
        <fullName evidence="6">WPP domain-containing protein</fullName>
    </recommendedName>
</protein>
<dbReference type="InParanoid" id="A0A2G5CIX1"/>
<accession>A0A2G5CIX1</accession>
<dbReference type="Pfam" id="PF13516">
    <property type="entry name" value="LRR_6"/>
    <property type="match status" value="4"/>
</dbReference>
<comment type="subcellular location">
    <subcellularLocation>
        <location evidence="2">Cytoplasm</location>
    </subcellularLocation>
    <subcellularLocation>
        <location evidence="1">Nucleus</location>
    </subcellularLocation>
</comment>
<gene>
    <name evidence="7" type="ORF">AQUCO_05400103v1</name>
</gene>
<dbReference type="Proteomes" id="UP000230069">
    <property type="component" value="Unassembled WGS sequence"/>
</dbReference>
<organism evidence="7 8">
    <name type="scientific">Aquilegia coerulea</name>
    <name type="common">Rocky mountain columbine</name>
    <dbReference type="NCBI Taxonomy" id="218851"/>
    <lineage>
        <taxon>Eukaryota</taxon>
        <taxon>Viridiplantae</taxon>
        <taxon>Streptophyta</taxon>
        <taxon>Embryophyta</taxon>
        <taxon>Tracheophyta</taxon>
        <taxon>Spermatophyta</taxon>
        <taxon>Magnoliopsida</taxon>
        <taxon>Ranunculales</taxon>
        <taxon>Ranunculaceae</taxon>
        <taxon>Thalictroideae</taxon>
        <taxon>Aquilegia</taxon>
    </lineage>
</organism>
<dbReference type="InterPro" id="IPR001611">
    <property type="entry name" value="Leu-rich_rpt"/>
</dbReference>
<dbReference type="EMBL" id="KZ305071">
    <property type="protein sequence ID" value="PIA30767.1"/>
    <property type="molecule type" value="Genomic_DNA"/>
</dbReference>
<dbReference type="OrthoDB" id="120976at2759"/>
<dbReference type="Pfam" id="PF13943">
    <property type="entry name" value="WPP"/>
    <property type="match status" value="1"/>
</dbReference>
<dbReference type="GO" id="GO:0005096">
    <property type="term" value="F:GTPase activator activity"/>
    <property type="evidence" value="ECO:0007669"/>
    <property type="project" value="InterPro"/>
</dbReference>
<evidence type="ECO:0000256" key="5">
    <source>
        <dbReference type="SAM" id="MobiDB-lite"/>
    </source>
</evidence>
<proteinExistence type="predicted"/>
<feature type="domain" description="WPP" evidence="6">
    <location>
        <begin position="21"/>
        <end position="115"/>
    </location>
</feature>